<keyword evidence="1" id="KW-1185">Reference proteome</keyword>
<organism evidence="1 2">
    <name type="scientific">Strongyloides venezuelensis</name>
    <name type="common">Threadworm</name>
    <dbReference type="NCBI Taxonomy" id="75913"/>
    <lineage>
        <taxon>Eukaryota</taxon>
        <taxon>Metazoa</taxon>
        <taxon>Ecdysozoa</taxon>
        <taxon>Nematoda</taxon>
        <taxon>Chromadorea</taxon>
        <taxon>Rhabditida</taxon>
        <taxon>Tylenchina</taxon>
        <taxon>Panagrolaimomorpha</taxon>
        <taxon>Strongyloidoidea</taxon>
        <taxon>Strongyloididae</taxon>
        <taxon>Strongyloides</taxon>
    </lineage>
</organism>
<evidence type="ECO:0000313" key="2">
    <source>
        <dbReference type="WBParaSite" id="SVE_1056200.1"/>
    </source>
</evidence>
<dbReference type="Proteomes" id="UP000035680">
    <property type="component" value="Unassembled WGS sequence"/>
</dbReference>
<reference evidence="2" key="2">
    <citation type="submission" date="2015-08" db="UniProtKB">
        <authorList>
            <consortium name="WormBaseParasite"/>
        </authorList>
    </citation>
    <scope>IDENTIFICATION</scope>
</reference>
<proteinExistence type="predicted"/>
<reference evidence="1" key="1">
    <citation type="submission" date="2014-07" db="EMBL/GenBank/DDBJ databases">
        <authorList>
            <person name="Martin A.A"/>
            <person name="De Silva N."/>
        </authorList>
    </citation>
    <scope>NUCLEOTIDE SEQUENCE</scope>
</reference>
<accession>A0A0K0FNI2</accession>
<dbReference type="WBParaSite" id="SVE_1056200.1">
    <property type="protein sequence ID" value="SVE_1056200.1"/>
    <property type="gene ID" value="SVE_1056200"/>
</dbReference>
<sequence>MSSICSGFSFSGDSDVSLSSDNFEGYLDVLTNYEICDGKKGNLGDLENTIFSIVGDVDRRLNNIENEIPKFDEIKANSNICEEKVSLMKIDLRAISQRVYDIEKQLKRLLNGSNFDNMPNGSSISSFESLDRFDKSTEKSYRKQSDCIAKSKYFPAKIFNQNKDTSKFSRNYLFNHVVFTFKSDGNWYLIFTDEDDLNTEIFPLNDSKITIKRVKVQNRNMVSVKNSSKRYYMSFEHDDMNDFFEKLNSVK</sequence>
<evidence type="ECO:0000313" key="1">
    <source>
        <dbReference type="Proteomes" id="UP000035680"/>
    </source>
</evidence>
<protein>
    <submittedName>
        <fullName evidence="2">PH domain-containing protein</fullName>
    </submittedName>
</protein>
<dbReference type="AlphaFoldDB" id="A0A0K0FNI2"/>
<name>A0A0K0FNI2_STRVS</name>